<dbReference type="GeneID" id="27140138"/>
<feature type="domain" description="Type I restriction modification DNA specificity" evidence="4">
    <location>
        <begin position="14"/>
        <end position="157"/>
    </location>
</feature>
<dbReference type="EMBL" id="CP014750">
    <property type="protein sequence ID" value="AMQ18806.1"/>
    <property type="molecule type" value="Genomic_DNA"/>
</dbReference>
<evidence type="ECO:0000259" key="4">
    <source>
        <dbReference type="Pfam" id="PF01420"/>
    </source>
</evidence>
<dbReference type="InterPro" id="IPR052021">
    <property type="entry name" value="Type-I_RS_S_subunit"/>
</dbReference>
<accession>A0A142CVK4</accession>
<feature type="domain" description="Type I restriction modification DNA specificity" evidence="4">
    <location>
        <begin position="194"/>
        <end position="373"/>
    </location>
</feature>
<dbReference type="Proteomes" id="UP000073604">
    <property type="component" value="Chromosome"/>
</dbReference>
<dbReference type="InterPro" id="IPR000055">
    <property type="entry name" value="Restrct_endonuc_typeI_TRD"/>
</dbReference>
<protein>
    <recommendedName>
        <fullName evidence="4">Type I restriction modification DNA specificity domain-containing protein</fullName>
    </recommendedName>
</protein>
<dbReference type="CDD" id="cd17267">
    <property type="entry name" value="RMtype1_S_EcoAO83I-TRD1-CR1_like"/>
    <property type="match status" value="1"/>
</dbReference>
<gene>
    <name evidence="5" type="ORF">A0127_06280</name>
</gene>
<dbReference type="Pfam" id="PF01420">
    <property type="entry name" value="Methylase_S"/>
    <property type="match status" value="2"/>
</dbReference>
<proteinExistence type="inferred from homology"/>
<dbReference type="InterPro" id="IPR044946">
    <property type="entry name" value="Restrct_endonuc_typeI_TRD_sf"/>
</dbReference>
<dbReference type="CDD" id="cd17524">
    <property type="entry name" value="RMtype1_S_EcoUTORF5051P-TRD2-CR2_like"/>
    <property type="match status" value="1"/>
</dbReference>
<dbReference type="KEGG" id="tpep:A0127_06280"/>
<comment type="similarity">
    <text evidence="1">Belongs to the type-I restriction system S methylase family.</text>
</comment>
<dbReference type="GO" id="GO:0009307">
    <property type="term" value="P:DNA restriction-modification system"/>
    <property type="evidence" value="ECO:0007669"/>
    <property type="project" value="UniProtKB-KW"/>
</dbReference>
<keyword evidence="3" id="KW-0238">DNA-binding</keyword>
<keyword evidence="2" id="KW-0680">Restriction system</keyword>
<dbReference type="SUPFAM" id="SSF116734">
    <property type="entry name" value="DNA methylase specificity domain"/>
    <property type="match status" value="2"/>
</dbReference>
<name>A0A142CVK4_9EURY</name>
<dbReference type="GO" id="GO:0003677">
    <property type="term" value="F:DNA binding"/>
    <property type="evidence" value="ECO:0007669"/>
    <property type="project" value="UniProtKB-KW"/>
</dbReference>
<evidence type="ECO:0000256" key="1">
    <source>
        <dbReference type="ARBA" id="ARBA00010923"/>
    </source>
</evidence>
<dbReference type="Gene3D" id="1.10.287.1120">
    <property type="entry name" value="Bipartite methylase S protein"/>
    <property type="match status" value="2"/>
</dbReference>
<dbReference type="PANTHER" id="PTHR30408:SF12">
    <property type="entry name" value="TYPE I RESTRICTION ENZYME MJAVIII SPECIFICITY SUBUNIT"/>
    <property type="match status" value="1"/>
</dbReference>
<dbReference type="Gene3D" id="3.90.220.20">
    <property type="entry name" value="DNA methylase specificity domains"/>
    <property type="match status" value="2"/>
</dbReference>
<evidence type="ECO:0000313" key="5">
    <source>
        <dbReference type="EMBL" id="AMQ18806.1"/>
    </source>
</evidence>
<organism evidence="5 6">
    <name type="scientific">Thermococcus peptonophilus</name>
    <dbReference type="NCBI Taxonomy" id="53952"/>
    <lineage>
        <taxon>Archaea</taxon>
        <taxon>Methanobacteriati</taxon>
        <taxon>Methanobacteriota</taxon>
        <taxon>Thermococci</taxon>
        <taxon>Thermococcales</taxon>
        <taxon>Thermococcaceae</taxon>
        <taxon>Thermococcus</taxon>
    </lineage>
</organism>
<dbReference type="REBASE" id="142745">
    <property type="entry name" value="S.TpeOG1ORF6265P"/>
</dbReference>
<evidence type="ECO:0000313" key="6">
    <source>
        <dbReference type="Proteomes" id="UP000073604"/>
    </source>
</evidence>
<dbReference type="AlphaFoldDB" id="A0A142CVK4"/>
<keyword evidence="6" id="KW-1185">Reference proteome</keyword>
<evidence type="ECO:0000256" key="2">
    <source>
        <dbReference type="ARBA" id="ARBA00022747"/>
    </source>
</evidence>
<dbReference type="RefSeq" id="WP_062389384.1">
    <property type="nucleotide sequence ID" value="NZ_CP014750.1"/>
</dbReference>
<sequence>MTGEFKETPIGKIPKEWNVFELKEIANVKYGKAIPKKGGEIPVIGSSGIYAWTDRPLVEFPTLVIGRKGTAGAVHLVEVPSWPSDTTFYLEFKKDIDIKYLYYHMSFFKLSGTHAQTTLPSLKREFLEHYYVIYPPLPEQKKIAEILSTIDKAIEKTDALIHHYQQLKNALMQRLFTEGIGHTKFKPSPLGQIPAEWDVVKIGDIIEFAQYGLSIKMYDEGQYPIVKMDSIINGKVMPVNLKYVDLDEETFNKFKLEKGDILVNRTNSYELVGKTGIFMLEGDYVFASYLIRLRPKKDIVDSAFLTYYLILSQDRLRQIATRGVSQANINATNLKKFLVPLPPLDEQKKIAQILMTIDNKIEAEIKTKEELEKLKLGMMDKLLTGKVRVKVGEKSG</sequence>
<dbReference type="STRING" id="53952.A0127_06280"/>
<evidence type="ECO:0000256" key="3">
    <source>
        <dbReference type="ARBA" id="ARBA00023125"/>
    </source>
</evidence>
<dbReference type="PANTHER" id="PTHR30408">
    <property type="entry name" value="TYPE-1 RESTRICTION ENZYME ECOKI SPECIFICITY PROTEIN"/>
    <property type="match status" value="1"/>
</dbReference>
<reference evidence="6" key="1">
    <citation type="submission" date="2016-03" db="EMBL/GenBank/DDBJ databases">
        <authorList>
            <person name="Oger P.M."/>
        </authorList>
    </citation>
    <scope>NUCLEOTIDE SEQUENCE [LARGE SCALE GENOMIC DNA]</scope>
    <source>
        <strain evidence="6">OG-1</strain>
    </source>
</reference>
<dbReference type="OrthoDB" id="84651at2157"/>